<dbReference type="PANTHER" id="PTHR42924">
    <property type="entry name" value="EXONUCLEASE"/>
    <property type="match status" value="1"/>
</dbReference>
<keyword evidence="4" id="KW-1185">Reference proteome</keyword>
<feature type="domain" description="Polymerase/histidinol phosphatase N-terminal" evidence="2">
    <location>
        <begin position="42"/>
        <end position="119"/>
    </location>
</feature>
<protein>
    <submittedName>
        <fullName evidence="3">Sb-PDE family phosphodiesterase</fullName>
    </submittedName>
</protein>
<proteinExistence type="predicted"/>
<dbReference type="Gene3D" id="3.20.20.140">
    <property type="entry name" value="Metal-dependent hydrolases"/>
    <property type="match status" value="1"/>
</dbReference>
<gene>
    <name evidence="3" type="ORF">QTN47_23910</name>
</gene>
<reference evidence="3 4" key="1">
    <citation type="submission" date="2023-07" db="EMBL/GenBank/DDBJ databases">
        <authorList>
            <person name="Lian W.-H."/>
        </authorList>
    </citation>
    <scope>NUCLEOTIDE SEQUENCE [LARGE SCALE GENOMIC DNA]</scope>
    <source>
        <strain evidence="3 4">SYSU DXS3180</strain>
    </source>
</reference>
<evidence type="ECO:0000256" key="1">
    <source>
        <dbReference type="SAM" id="SignalP"/>
    </source>
</evidence>
<feature type="signal peptide" evidence="1">
    <location>
        <begin position="1"/>
        <end position="20"/>
    </location>
</feature>
<dbReference type="InterPro" id="IPR016195">
    <property type="entry name" value="Pol/histidinol_Pase-like"/>
</dbReference>
<keyword evidence="1" id="KW-0732">Signal</keyword>
<feature type="chain" id="PRO_5045571788" evidence="1">
    <location>
        <begin position="21"/>
        <end position="392"/>
    </location>
</feature>
<dbReference type="SUPFAM" id="SSF89550">
    <property type="entry name" value="PHP domain-like"/>
    <property type="match status" value="1"/>
</dbReference>
<evidence type="ECO:0000313" key="3">
    <source>
        <dbReference type="EMBL" id="MEX6690579.1"/>
    </source>
</evidence>
<comment type="caution">
    <text evidence="3">The sequence shown here is derived from an EMBL/GenBank/DDBJ whole genome shotgun (WGS) entry which is preliminary data.</text>
</comment>
<name>A0ABV3ZL18_9BACT</name>
<dbReference type="InterPro" id="IPR032165">
    <property type="entry name" value="DUF5001"/>
</dbReference>
<dbReference type="Proteomes" id="UP001560573">
    <property type="component" value="Unassembled WGS sequence"/>
</dbReference>
<organism evidence="3 4">
    <name type="scientific">Danxiaibacter flavus</name>
    <dbReference type="NCBI Taxonomy" id="3049108"/>
    <lineage>
        <taxon>Bacteria</taxon>
        <taxon>Pseudomonadati</taxon>
        <taxon>Bacteroidota</taxon>
        <taxon>Chitinophagia</taxon>
        <taxon>Chitinophagales</taxon>
        <taxon>Chitinophagaceae</taxon>
        <taxon>Danxiaibacter</taxon>
    </lineage>
</organism>
<dbReference type="Pfam" id="PF16392">
    <property type="entry name" value="DUF5001"/>
    <property type="match status" value="1"/>
</dbReference>
<dbReference type="InterPro" id="IPR003141">
    <property type="entry name" value="Pol/His_phosphatase_N"/>
</dbReference>
<evidence type="ECO:0000313" key="4">
    <source>
        <dbReference type="Proteomes" id="UP001560573"/>
    </source>
</evidence>
<dbReference type="PANTHER" id="PTHR42924:SF3">
    <property type="entry name" value="POLYMERASE_HISTIDINOL PHOSPHATASE N-TERMINAL DOMAIN-CONTAINING PROTEIN"/>
    <property type="match status" value="1"/>
</dbReference>
<evidence type="ECO:0000259" key="2">
    <source>
        <dbReference type="SMART" id="SM00481"/>
    </source>
</evidence>
<dbReference type="InterPro" id="IPR052018">
    <property type="entry name" value="PHP_domain"/>
</dbReference>
<dbReference type="EMBL" id="JAULBC010000009">
    <property type="protein sequence ID" value="MEX6690579.1"/>
    <property type="molecule type" value="Genomic_DNA"/>
</dbReference>
<sequence length="392" mass="44719">MIKSIVAGLGVLAISLQLNAQEEEHSRKMNLPDVPGYYTLKCDFHMHTVFSDGHVWPSFRVNEAQQDGLDAISLTEHIDYEGHPDEITRNYNRSYEIARASAAKSGLLIVRGAEISPRVPPYHNNALFLSDANIIPSPYMKDWKKKFVMKDSIAHDELMAPFLAVQKQDAFVSYNHPGYSWWDKKDTSIFTAFHKELLEKKILKGVEVVNSGVYNIIAHRIAMQYNLTMLCNTDEHYDMYARYYKSHRPVTLVFAKEKTEAAIKEALEQKRTALYFGEYIIAREKEAEAFFKASLNVKTEAKVRNGEPIAMLRIFNKSDIPYRVKASTDFNIEGFPLGQAVLTPHDTTTFILKAMFSSPVSTKLKMDVNNILVSPDEPLHTSFDLILDEKKK</sequence>
<dbReference type="SMART" id="SM00481">
    <property type="entry name" value="POLIIIAc"/>
    <property type="match status" value="1"/>
</dbReference>
<accession>A0ABV3ZL18</accession>
<dbReference type="RefSeq" id="WP_369331990.1">
    <property type="nucleotide sequence ID" value="NZ_JAULBC010000009.1"/>
</dbReference>